<dbReference type="GO" id="GO:0006751">
    <property type="term" value="P:glutathione catabolic process"/>
    <property type="evidence" value="ECO:0007669"/>
    <property type="project" value="InterPro"/>
</dbReference>
<proteinExistence type="inferred from homology"/>
<dbReference type="PANTHER" id="PTHR12192">
    <property type="entry name" value="CATION TRANSPORT PROTEIN CHAC-RELATED"/>
    <property type="match status" value="1"/>
</dbReference>
<evidence type="ECO:0000256" key="1">
    <source>
        <dbReference type="ARBA" id="ARBA00009662"/>
    </source>
</evidence>
<reference evidence="8" key="2">
    <citation type="submission" date="2020-10" db="UniProtKB">
        <authorList>
            <consortium name="WormBaseParasite"/>
        </authorList>
    </citation>
    <scope>IDENTIFICATION</scope>
</reference>
<evidence type="ECO:0000256" key="5">
    <source>
        <dbReference type="ARBA" id="ARBA00045227"/>
    </source>
</evidence>
<accession>A0A7E4UYD7</accession>
<comment type="function">
    <text evidence="5">Catalyzes the cleavage of glutathione into 5-oxo-L-proline and a Cys-Gly dipeptide. Acts specifically on glutathione, but not on other gamma-glutamyl peptides.</text>
</comment>
<evidence type="ECO:0000313" key="7">
    <source>
        <dbReference type="Proteomes" id="UP000492821"/>
    </source>
</evidence>
<evidence type="ECO:0000313" key="8">
    <source>
        <dbReference type="WBParaSite" id="Pan_g14298.t1"/>
    </source>
</evidence>
<dbReference type="AlphaFoldDB" id="A0A7E4UYD7"/>
<dbReference type="PANTHER" id="PTHR12192:SF2">
    <property type="entry name" value="GLUTATHIONE-SPECIFIC GAMMA-GLUTAMYLCYCLOTRANSFERASE 2"/>
    <property type="match status" value="1"/>
</dbReference>
<comment type="similarity">
    <text evidence="1">Belongs to the gamma-glutamylcyclotransferase family. ChaC subfamily.</text>
</comment>
<dbReference type="WBParaSite" id="Pan_g14298.t1">
    <property type="protein sequence ID" value="Pan_g14298.t1"/>
    <property type="gene ID" value="Pan_g14298"/>
</dbReference>
<dbReference type="GO" id="GO:0061928">
    <property type="term" value="F:glutathione specific gamma-glutamylcyclotransferase activity"/>
    <property type="evidence" value="ECO:0007669"/>
    <property type="project" value="UniProtKB-EC"/>
</dbReference>
<dbReference type="CDD" id="cd06661">
    <property type="entry name" value="GGCT_like"/>
    <property type="match status" value="1"/>
</dbReference>
<keyword evidence="3" id="KW-0456">Lyase</keyword>
<organism evidence="7 8">
    <name type="scientific">Panagrellus redivivus</name>
    <name type="common">Microworm</name>
    <dbReference type="NCBI Taxonomy" id="6233"/>
    <lineage>
        <taxon>Eukaryota</taxon>
        <taxon>Metazoa</taxon>
        <taxon>Ecdysozoa</taxon>
        <taxon>Nematoda</taxon>
        <taxon>Chromadorea</taxon>
        <taxon>Rhabditida</taxon>
        <taxon>Tylenchina</taxon>
        <taxon>Panagrolaimomorpha</taxon>
        <taxon>Panagrolaimoidea</taxon>
        <taxon>Panagrolaimidae</taxon>
        <taxon>Panagrellus</taxon>
    </lineage>
</organism>
<evidence type="ECO:0000256" key="6">
    <source>
        <dbReference type="ARBA" id="ARBA00048073"/>
    </source>
</evidence>
<protein>
    <recommendedName>
        <fullName evidence="2">glutathione-specific gamma-glutamylcyclotransferase</fullName>
        <ecNumber evidence="2">4.3.2.7</ecNumber>
    </recommendedName>
    <alternativeName>
        <fullName evidence="4">Cation transport regulator-like protein 2</fullName>
    </alternativeName>
</protein>
<evidence type="ECO:0000256" key="3">
    <source>
        <dbReference type="ARBA" id="ARBA00023239"/>
    </source>
</evidence>
<name>A0A7E4UYD7_PANRE</name>
<dbReference type="InterPro" id="IPR036568">
    <property type="entry name" value="GGCT-like_sf"/>
</dbReference>
<sequence>MYEKDSLSLGGGLEVSKTPILCSTFTLSAPSWIPAIINRLPFALRRSGHFPTTTKLSPVPIPSSSNTKMYVFGYGSLLWYTDFPFVETIPGTVRGYNRRFWQLSPDHRGTADKPGRTVTLVPAEGGETWGVAYKVPDEHVESTFAYLNFRERAGYRCEQVEFHPDDGSAPFNLHVYISLEDINNPYNAGPSDMDDIVSTILSSRGRSGTNLEYALRLADCQRRMAPHFEDDHLFELERRLIDSCAKLHIQDNILRILGHDLPHLKSGEKQVNQSELPPAMVLPMHRLEVASGMARRG</sequence>
<dbReference type="Gene3D" id="3.10.490.10">
    <property type="entry name" value="Gamma-glutamyl cyclotransferase-like"/>
    <property type="match status" value="1"/>
</dbReference>
<keyword evidence="7" id="KW-1185">Reference proteome</keyword>
<dbReference type="Proteomes" id="UP000492821">
    <property type="component" value="Unassembled WGS sequence"/>
</dbReference>
<dbReference type="EC" id="4.3.2.7" evidence="2"/>
<dbReference type="SUPFAM" id="SSF110857">
    <property type="entry name" value="Gamma-glutamyl cyclotransferase-like"/>
    <property type="match status" value="1"/>
</dbReference>
<evidence type="ECO:0000256" key="2">
    <source>
        <dbReference type="ARBA" id="ARBA00012344"/>
    </source>
</evidence>
<dbReference type="InterPro" id="IPR013024">
    <property type="entry name" value="GGCT-like"/>
</dbReference>
<dbReference type="GO" id="GO:0005737">
    <property type="term" value="C:cytoplasm"/>
    <property type="evidence" value="ECO:0007669"/>
    <property type="project" value="TreeGrafter"/>
</dbReference>
<dbReference type="Pfam" id="PF04752">
    <property type="entry name" value="ChaC"/>
    <property type="match status" value="1"/>
</dbReference>
<reference evidence="7" key="1">
    <citation type="journal article" date="2013" name="Genetics">
        <title>The draft genome and transcriptome of Panagrellus redivivus are shaped by the harsh demands of a free-living lifestyle.</title>
        <authorList>
            <person name="Srinivasan J."/>
            <person name="Dillman A.R."/>
            <person name="Macchietto M.G."/>
            <person name="Heikkinen L."/>
            <person name="Lakso M."/>
            <person name="Fracchia K.M."/>
            <person name="Antoshechkin I."/>
            <person name="Mortazavi A."/>
            <person name="Wong G."/>
            <person name="Sternberg P.W."/>
        </authorList>
    </citation>
    <scope>NUCLEOTIDE SEQUENCE [LARGE SCALE GENOMIC DNA]</scope>
    <source>
        <strain evidence="7">MT8872</strain>
    </source>
</reference>
<dbReference type="InterPro" id="IPR006840">
    <property type="entry name" value="ChaC"/>
</dbReference>
<evidence type="ECO:0000256" key="4">
    <source>
        <dbReference type="ARBA" id="ARBA00043195"/>
    </source>
</evidence>
<comment type="catalytic activity">
    <reaction evidence="6">
        <text>glutathione = L-cysteinylglycine + 5-oxo-L-proline</text>
        <dbReference type="Rhea" id="RHEA:47724"/>
        <dbReference type="ChEBI" id="CHEBI:57925"/>
        <dbReference type="ChEBI" id="CHEBI:58402"/>
        <dbReference type="ChEBI" id="CHEBI:61694"/>
        <dbReference type="EC" id="4.3.2.7"/>
    </reaction>
</comment>